<dbReference type="GO" id="GO:0004803">
    <property type="term" value="F:transposase activity"/>
    <property type="evidence" value="ECO:0007669"/>
    <property type="project" value="InterPro"/>
</dbReference>
<dbReference type="InterPro" id="IPR002559">
    <property type="entry name" value="Transposase_11"/>
</dbReference>
<proteinExistence type="inferred from homology"/>
<sequence>MPYTIDPLRKNQAVPSFHELLIPVYRILSHTPPLEAKGDRPLQMEFEHQLKALIFYHLEEYSSGSHLVQALEEDEFAKKEIAPPEGIRKSSFFEAVNHRGLEQLLYIFEKLQADAAHTLPKEYAHLGDLVSIDGSLIDGVLSMHWADYRDGSKKAKAHLGFNVNNSIPQKIFLTDGKGDERPFVSKILSPGQTGIMDRYYQCHKDFDLWQTEGKHFVCRIKKKTNKTVIETQPVSAGSIVFYDATVLLGTPNVNQTIKPVRLVGYRVDGKKYWVATDRYDITAEEVACIYKLRWDIEVFFGWWKRHLKVYHLIARSQYGLMVQILGGLITYLLIAIYCHNNFNEKVSIKRVRELRIKIKNEASNYDFFACGAGTDQSNIKKQKKDFAYAKT</sequence>
<protein>
    <submittedName>
        <fullName evidence="7">Transposase</fullName>
    </submittedName>
</protein>
<dbReference type="PANTHER" id="PTHR33258">
    <property type="entry name" value="TRANSPOSASE INSL FOR INSERTION SEQUENCE ELEMENT IS186A-RELATED"/>
    <property type="match status" value="1"/>
</dbReference>
<dbReference type="GO" id="GO:0006313">
    <property type="term" value="P:DNA transposition"/>
    <property type="evidence" value="ECO:0007669"/>
    <property type="project" value="InterPro"/>
</dbReference>
<dbReference type="InterPro" id="IPR047952">
    <property type="entry name" value="Transpos_IS4"/>
</dbReference>
<dbReference type="EMBL" id="JRYO01000262">
    <property type="protein sequence ID" value="KHE90477.1"/>
    <property type="molecule type" value="Genomic_DNA"/>
</dbReference>
<dbReference type="PANTHER" id="PTHR33258:SF1">
    <property type="entry name" value="TRANSPOSASE INSL FOR INSERTION SEQUENCE ELEMENT IS186A-RELATED"/>
    <property type="match status" value="1"/>
</dbReference>
<evidence type="ECO:0000259" key="6">
    <source>
        <dbReference type="Pfam" id="PF01609"/>
    </source>
</evidence>
<keyword evidence="5" id="KW-0472">Membrane</keyword>
<keyword evidence="3" id="KW-0238">DNA-binding</keyword>
<evidence type="ECO:0000313" key="7">
    <source>
        <dbReference type="EMBL" id="KHE90477.1"/>
    </source>
</evidence>
<keyword evidence="5" id="KW-0812">Transmembrane</keyword>
<organism evidence="7 8">
    <name type="scientific">Candidatus Scalindua brodae</name>
    <dbReference type="NCBI Taxonomy" id="237368"/>
    <lineage>
        <taxon>Bacteria</taxon>
        <taxon>Pseudomonadati</taxon>
        <taxon>Planctomycetota</taxon>
        <taxon>Candidatus Brocadiia</taxon>
        <taxon>Candidatus Brocadiales</taxon>
        <taxon>Candidatus Scalinduaceae</taxon>
        <taxon>Candidatus Scalindua</taxon>
    </lineage>
</organism>
<comment type="similarity">
    <text evidence="1">Belongs to the transposase 11 family.</text>
</comment>
<reference evidence="7 8" key="1">
    <citation type="submission" date="2014-10" db="EMBL/GenBank/DDBJ databases">
        <title>Draft genome of anammox bacterium scalindua brodae, obtained using differential coverage binning of sequence data from two enrichment reactors.</title>
        <authorList>
            <person name="Speth D.R."/>
            <person name="Russ L."/>
            <person name="Kartal B."/>
            <person name="Op den Camp H.J."/>
            <person name="Dutilh B.E."/>
            <person name="Jetten M.S."/>
        </authorList>
    </citation>
    <scope>NUCLEOTIDE SEQUENCE [LARGE SCALE GENOMIC DNA]</scope>
    <source>
        <strain evidence="7">RU1</strain>
    </source>
</reference>
<keyword evidence="4" id="KW-0233">DNA recombination</keyword>
<dbReference type="SUPFAM" id="SSF53098">
    <property type="entry name" value="Ribonuclease H-like"/>
    <property type="match status" value="1"/>
</dbReference>
<dbReference type="PATRIC" id="fig|237368.3.peg.4074"/>
<accession>A0A0B0EB17</accession>
<keyword evidence="5" id="KW-1133">Transmembrane helix</keyword>
<evidence type="ECO:0000256" key="4">
    <source>
        <dbReference type="ARBA" id="ARBA00023172"/>
    </source>
</evidence>
<gene>
    <name evidence="7" type="ORF">SCABRO_03785</name>
</gene>
<comment type="caution">
    <text evidence="7">The sequence shown here is derived from an EMBL/GenBank/DDBJ whole genome shotgun (WGS) entry which is preliminary data.</text>
</comment>
<dbReference type="Pfam" id="PF01609">
    <property type="entry name" value="DDE_Tnp_1"/>
    <property type="match status" value="1"/>
</dbReference>
<evidence type="ECO:0000313" key="8">
    <source>
        <dbReference type="Proteomes" id="UP000030652"/>
    </source>
</evidence>
<dbReference type="NCBIfam" id="NF033592">
    <property type="entry name" value="transpos_IS4_1"/>
    <property type="match status" value="1"/>
</dbReference>
<dbReference type="AlphaFoldDB" id="A0A0B0EB17"/>
<dbReference type="eggNOG" id="COG3385">
    <property type="taxonomic scope" value="Bacteria"/>
</dbReference>
<evidence type="ECO:0000256" key="2">
    <source>
        <dbReference type="ARBA" id="ARBA00022578"/>
    </source>
</evidence>
<feature type="transmembrane region" description="Helical" evidence="5">
    <location>
        <begin position="318"/>
        <end position="337"/>
    </location>
</feature>
<evidence type="ECO:0000256" key="3">
    <source>
        <dbReference type="ARBA" id="ARBA00023125"/>
    </source>
</evidence>
<dbReference type="Proteomes" id="UP000030652">
    <property type="component" value="Unassembled WGS sequence"/>
</dbReference>
<dbReference type="InterPro" id="IPR012337">
    <property type="entry name" value="RNaseH-like_sf"/>
</dbReference>
<evidence type="ECO:0000256" key="5">
    <source>
        <dbReference type="SAM" id="Phobius"/>
    </source>
</evidence>
<name>A0A0B0EB17_9BACT</name>
<feature type="domain" description="Transposase IS4-like" evidence="6">
    <location>
        <begin position="129"/>
        <end position="333"/>
    </location>
</feature>
<keyword evidence="2" id="KW-0815">Transposition</keyword>
<dbReference type="GO" id="GO:0003677">
    <property type="term" value="F:DNA binding"/>
    <property type="evidence" value="ECO:0007669"/>
    <property type="project" value="UniProtKB-KW"/>
</dbReference>
<evidence type="ECO:0000256" key="1">
    <source>
        <dbReference type="ARBA" id="ARBA00010075"/>
    </source>
</evidence>